<evidence type="ECO:0000313" key="1">
    <source>
        <dbReference type="EMBL" id="KLN60705.1"/>
    </source>
</evidence>
<evidence type="ECO:0000313" key="2">
    <source>
        <dbReference type="Proteomes" id="UP000035444"/>
    </source>
</evidence>
<organism evidence="1 2">
    <name type="scientific">Kiloniella spongiae</name>
    <dbReference type="NCBI Taxonomy" id="1489064"/>
    <lineage>
        <taxon>Bacteria</taxon>
        <taxon>Pseudomonadati</taxon>
        <taxon>Pseudomonadota</taxon>
        <taxon>Alphaproteobacteria</taxon>
        <taxon>Rhodospirillales</taxon>
        <taxon>Kiloniellaceae</taxon>
        <taxon>Kiloniella</taxon>
    </lineage>
</organism>
<comment type="caution">
    <text evidence="1">The sequence shown here is derived from an EMBL/GenBank/DDBJ whole genome shotgun (WGS) entry which is preliminary data.</text>
</comment>
<dbReference type="AlphaFoldDB" id="A0A0H2MVI3"/>
<dbReference type="Proteomes" id="UP000035444">
    <property type="component" value="Unassembled WGS sequence"/>
</dbReference>
<name>A0A0H2MVI3_9PROT</name>
<keyword evidence="2" id="KW-1185">Reference proteome</keyword>
<reference evidence="1 2" key="1">
    <citation type="submission" date="2015-03" db="EMBL/GenBank/DDBJ databases">
        <title>Genome Sequence of Kiloniella spongiae MEBiC09566, isolated from a marine sponge.</title>
        <authorList>
            <person name="Shao Z."/>
            <person name="Wang L."/>
            <person name="Li X."/>
        </authorList>
    </citation>
    <scope>NUCLEOTIDE SEQUENCE [LARGE SCALE GENOMIC DNA]</scope>
    <source>
        <strain evidence="1 2">MEBiC09566</strain>
    </source>
</reference>
<proteinExistence type="predicted"/>
<protein>
    <submittedName>
        <fullName evidence="1">Uncharacterized protein</fullName>
    </submittedName>
</protein>
<sequence>MKSMGILEKDGWAIKTYGIQAHERAEGADMFSPDLLQTAKDHIFNLLPITREEGSFYKTGFTVLHEGVQANWLLFQWWTHNDVWCQLLSYSHANEPLLFKFSTRPIVACVYETAIIWHEQKAWIENVLNGKADRQAYLDNIMTAKTC</sequence>
<gene>
    <name evidence="1" type="ORF">WH96_09415</name>
</gene>
<accession>A0A0H2MVI3</accession>
<dbReference type="EMBL" id="LAQL01000006">
    <property type="protein sequence ID" value="KLN60705.1"/>
    <property type="molecule type" value="Genomic_DNA"/>
</dbReference>